<name>A0AC58T2Z4_TOBAC</name>
<evidence type="ECO:0000313" key="2">
    <source>
        <dbReference type="RefSeq" id="XP_075091603.1"/>
    </source>
</evidence>
<organism evidence="1 2">
    <name type="scientific">Nicotiana tabacum</name>
    <name type="common">Common tobacco</name>
    <dbReference type="NCBI Taxonomy" id="4097"/>
    <lineage>
        <taxon>Eukaryota</taxon>
        <taxon>Viridiplantae</taxon>
        <taxon>Streptophyta</taxon>
        <taxon>Embryophyta</taxon>
        <taxon>Tracheophyta</taxon>
        <taxon>Spermatophyta</taxon>
        <taxon>Magnoliopsida</taxon>
        <taxon>eudicotyledons</taxon>
        <taxon>Gunneridae</taxon>
        <taxon>Pentapetalae</taxon>
        <taxon>asterids</taxon>
        <taxon>lamiids</taxon>
        <taxon>Solanales</taxon>
        <taxon>Solanaceae</taxon>
        <taxon>Nicotianoideae</taxon>
        <taxon>Nicotianeae</taxon>
        <taxon>Nicotiana</taxon>
    </lineage>
</organism>
<proteinExistence type="predicted"/>
<gene>
    <name evidence="2" type="primary">LOC142171798</name>
</gene>
<dbReference type="RefSeq" id="XP_075091603.1">
    <property type="nucleotide sequence ID" value="XM_075235502.1"/>
</dbReference>
<sequence length="199" mass="22796">MTLAYPSLGKIRYCVACGYGGAGELEAFHQVVPLRHSLLPMIDGQTERTIQTLEDMLRASVLDFKGSWEDHLPLIEFAYNNNYHSSIQMAPYEALYGRKCRSPVGWFKVGETKLLGPNLVQQAVEKVKMIQSRLFVAQSRQKSYSNNQCRDLEFSIEDWILLKVSPMENMTRFGKKGKLSPHIRLFRESAEWLISLSFS</sequence>
<keyword evidence="1" id="KW-1185">Reference proteome</keyword>
<reference evidence="1" key="1">
    <citation type="journal article" date="2014" name="Nat. Commun.">
        <title>The tobacco genome sequence and its comparison with those of tomato and potato.</title>
        <authorList>
            <person name="Sierro N."/>
            <person name="Battey J.N."/>
            <person name="Ouadi S."/>
            <person name="Bakaher N."/>
            <person name="Bovet L."/>
            <person name="Willig A."/>
            <person name="Goepfert S."/>
            <person name="Peitsch M.C."/>
            <person name="Ivanov N.V."/>
        </authorList>
    </citation>
    <scope>NUCLEOTIDE SEQUENCE [LARGE SCALE GENOMIC DNA]</scope>
</reference>
<reference evidence="2" key="2">
    <citation type="submission" date="2025-08" db="UniProtKB">
        <authorList>
            <consortium name="RefSeq"/>
        </authorList>
    </citation>
    <scope>IDENTIFICATION</scope>
    <source>
        <tissue evidence="2">Leaf</tissue>
    </source>
</reference>
<protein>
    <submittedName>
        <fullName evidence="2">Uncharacterized protein LOC142171798</fullName>
    </submittedName>
</protein>
<accession>A0AC58T2Z4</accession>
<evidence type="ECO:0000313" key="1">
    <source>
        <dbReference type="Proteomes" id="UP000790787"/>
    </source>
</evidence>
<dbReference type="Proteomes" id="UP000790787">
    <property type="component" value="Chromosome 17"/>
</dbReference>